<dbReference type="Proteomes" id="UP000278746">
    <property type="component" value="Unassembled WGS sequence"/>
</dbReference>
<gene>
    <name evidence="1" type="ORF">EBO34_00545</name>
</gene>
<accession>A0A3M7TS67</accession>
<dbReference type="AlphaFoldDB" id="A0A3M7TS67"/>
<proteinExistence type="predicted"/>
<evidence type="ECO:0000313" key="2">
    <source>
        <dbReference type="Proteomes" id="UP000278746"/>
    </source>
</evidence>
<reference evidence="1 2" key="1">
    <citation type="submission" date="2018-10" db="EMBL/GenBank/DDBJ databases">
        <title>Bacillus Keqinensis sp. nov., a moderately halophilic bacterium isolated from a saline-alkaline lake.</title>
        <authorList>
            <person name="Wang H."/>
        </authorList>
    </citation>
    <scope>NUCLEOTIDE SEQUENCE [LARGE SCALE GENOMIC DNA]</scope>
    <source>
        <strain evidence="1 2">KQ-3</strain>
    </source>
</reference>
<sequence>MYLLLNQLTGRMKNKTDSVILVKNSLTHMSENIDISVKFIENKTFLWQITDKAFLCFTIKWEDKKM</sequence>
<organism evidence="1 2">
    <name type="scientific">Alteribacter keqinensis</name>
    <dbReference type="NCBI Taxonomy" id="2483800"/>
    <lineage>
        <taxon>Bacteria</taxon>
        <taxon>Bacillati</taxon>
        <taxon>Bacillota</taxon>
        <taxon>Bacilli</taxon>
        <taxon>Bacillales</taxon>
        <taxon>Bacillaceae</taxon>
        <taxon>Alteribacter</taxon>
    </lineage>
</organism>
<name>A0A3M7TS67_9BACI</name>
<comment type="caution">
    <text evidence="1">The sequence shown here is derived from an EMBL/GenBank/DDBJ whole genome shotgun (WGS) entry which is preliminary data.</text>
</comment>
<keyword evidence="2" id="KW-1185">Reference proteome</keyword>
<protein>
    <submittedName>
        <fullName evidence="1">Uncharacterized protein</fullName>
    </submittedName>
</protein>
<evidence type="ECO:0000313" key="1">
    <source>
        <dbReference type="EMBL" id="RNA68498.1"/>
    </source>
</evidence>
<dbReference type="EMBL" id="RHIB01000001">
    <property type="protein sequence ID" value="RNA68498.1"/>
    <property type="molecule type" value="Genomic_DNA"/>
</dbReference>